<dbReference type="AlphaFoldDB" id="A0ABD0KY42"/>
<gene>
    <name evidence="1" type="ORF">BaRGS_00016665</name>
</gene>
<evidence type="ECO:0000313" key="1">
    <source>
        <dbReference type="EMBL" id="KAK7492001.1"/>
    </source>
</evidence>
<sequence>MEGANMWLKSNPGLRVWKCETVERKVETGPIVHLDNTVHHESAFGVNVYVFGVRMWLTRRQDPKEPVQELGLLSVPPPIKEIPVAMAYGGYGAMMMGMHGGAMMGMPVMTMRFGRRRGRVAMVTHGTVQTYESLSKAVDNFNEVTQSDPLPGSILNVETTAVKFGSNSSEREADPDVTSWSENGGNFKMRRFTKILRVFYVKGPPKKESLKMQTFLPRVLREPQWNVAAQFEPFDTVLQNAQRWLQTQSGIRVVNIETRDAEYQSGFGQPVQIGHESTDDIVTGMKDRDLVRFLRVFYVTAPEMTSYANTTLTSRLFVPCPLGGRGRETMTQTMTRINAWLNVVGLPIFSVESVPYLMSGATSVNTDQCNYKHSTRTGNYWLTCVRLYFPTPFQEPPAHMLPAPPANSKSSSCVIL</sequence>
<reference evidence="1 2" key="1">
    <citation type="journal article" date="2023" name="Sci. Data">
        <title>Genome assembly of the Korean intertidal mud-creeper Batillaria attramentaria.</title>
        <authorList>
            <person name="Patra A.K."/>
            <person name="Ho P.T."/>
            <person name="Jun S."/>
            <person name="Lee S.J."/>
            <person name="Kim Y."/>
            <person name="Won Y.J."/>
        </authorList>
    </citation>
    <scope>NUCLEOTIDE SEQUENCE [LARGE SCALE GENOMIC DNA]</scope>
    <source>
        <strain evidence="1">Wonlab-2016</strain>
    </source>
</reference>
<accession>A0ABD0KY42</accession>
<keyword evidence="2" id="KW-1185">Reference proteome</keyword>
<protein>
    <submittedName>
        <fullName evidence="1">Uncharacterized protein</fullName>
    </submittedName>
</protein>
<dbReference type="EMBL" id="JACVVK020000107">
    <property type="protein sequence ID" value="KAK7492001.1"/>
    <property type="molecule type" value="Genomic_DNA"/>
</dbReference>
<comment type="caution">
    <text evidence="1">The sequence shown here is derived from an EMBL/GenBank/DDBJ whole genome shotgun (WGS) entry which is preliminary data.</text>
</comment>
<name>A0ABD0KY42_9CAEN</name>
<dbReference type="Proteomes" id="UP001519460">
    <property type="component" value="Unassembled WGS sequence"/>
</dbReference>
<proteinExistence type="predicted"/>
<organism evidence="1 2">
    <name type="scientific">Batillaria attramentaria</name>
    <dbReference type="NCBI Taxonomy" id="370345"/>
    <lineage>
        <taxon>Eukaryota</taxon>
        <taxon>Metazoa</taxon>
        <taxon>Spiralia</taxon>
        <taxon>Lophotrochozoa</taxon>
        <taxon>Mollusca</taxon>
        <taxon>Gastropoda</taxon>
        <taxon>Caenogastropoda</taxon>
        <taxon>Sorbeoconcha</taxon>
        <taxon>Cerithioidea</taxon>
        <taxon>Batillariidae</taxon>
        <taxon>Batillaria</taxon>
    </lineage>
</organism>
<evidence type="ECO:0000313" key="2">
    <source>
        <dbReference type="Proteomes" id="UP001519460"/>
    </source>
</evidence>